<sequence>MCGLDHPNAQDELKFAWLILPFNIRAVADLVFASVDPSIFAGRTPSQPPRFSDSGMCPLEYPLSVNPTSPWYQKPIFDSAQSCSPPTCTARSLPMSESIRFDSHPSALPRAISSAATSRPCLSTNSSLRSQRRLTQRATSRFSSTVLFDRNDEGQSLAAVFSPHSQSRQTTSYLGTTTTENETLSSTMCLSSVIPPWARVTLPLQDLITRPPQSTIRNPPTVVSKEKAATSMNTPEAAPRTSGSESLGNSTCSVSLPSEAASQALSGTWRDLRGLLGSNKATESGLAARDDVELVAPELAHSHPLSSRTARICPRGPKIPDPYKIGVSQRTLDCSCTGVGAHCKPTMAIAPYLGGRQSSHVLDETTGLRSCRPASLPPLNALTTKEIIWYLQGHPSRIPTDLTCSINATVASSQQLPPRVVWKDPNKLAISLPLPFDAGRARRCTCLTVILFNELRECSSEDTLCVCGDHWLPIGNSTHWERSWGISLVSVAKFNVPKFNSFLEICMTLCYWCNSLHDIRHCNVRVVQVVQEELNFAWLSLSFPMRAIADLIFTDVNVSASPSIPSSSSPFTSLPHLHSPTGVASYSQRQFKQQTSSRFSGYVPLTTNSCVVGPISSHIRCLKSPALSRVGTAPRNSAPEPLPPTGTYNIELWGEDLLCPRGAGTKTDNTEEDLTIGPPVALATHVGPPSMKDWDGCRDRRWTPHADRRTLQPSQELCYSKSKPTLVVDTPVLAPCELFTSLCSQQHVGATNFRSPPHSIAQSVISETALSLGIMPDQNLEEDLANSMVSIPYRSTSRQVNLQASLLIVKSVSHSLGLSEPSLLVNTIHWPRKLFASICRRSSGLQMMRVQPYCCQSNSFGPATEISPNLTSPSRSWRHIAERSDFGVAVTDASPAGVTHTRLHVCSASYSSEQMTSHPTSGIAVASNTKAPSMAIQKHIHSDSPSTRVLQLGIPSPPDHPTDQCDHSQGPTGLLTLPIPSCTQPPTKLHSAGYNTTSSQVFSGNIFDCPNIATSWTVVFTTQL</sequence>
<reference evidence="3" key="1">
    <citation type="journal article" date="2014" name="Proc. Natl. Acad. Sci. U.S.A.">
        <title>Extensive sampling of basidiomycete genomes demonstrates inadequacy of the white-rot/brown-rot paradigm for wood decay fungi.</title>
        <authorList>
            <person name="Riley R."/>
            <person name="Salamov A.A."/>
            <person name="Brown D.W."/>
            <person name="Nagy L.G."/>
            <person name="Floudas D."/>
            <person name="Held B.W."/>
            <person name="Levasseur A."/>
            <person name="Lombard V."/>
            <person name="Morin E."/>
            <person name="Otillar R."/>
            <person name="Lindquist E.A."/>
            <person name="Sun H."/>
            <person name="LaButti K.M."/>
            <person name="Schmutz J."/>
            <person name="Jabbour D."/>
            <person name="Luo H."/>
            <person name="Baker S.E."/>
            <person name="Pisabarro A.G."/>
            <person name="Walton J.D."/>
            <person name="Blanchette R.A."/>
            <person name="Henrissat B."/>
            <person name="Martin F."/>
            <person name="Cullen D."/>
            <person name="Hibbett D.S."/>
            <person name="Grigoriev I.V."/>
        </authorList>
    </citation>
    <scope>NUCLEOTIDE SEQUENCE [LARGE SCALE GENOMIC DNA]</scope>
    <source>
        <strain evidence="3">MUCL 33604</strain>
    </source>
</reference>
<protein>
    <submittedName>
        <fullName evidence="2">Uncharacterized protein</fullName>
    </submittedName>
</protein>
<proteinExistence type="predicted"/>
<dbReference type="HOGENOM" id="CLU_295449_0_0_1"/>
<gene>
    <name evidence="2" type="ORF">JAAARDRAFT_197593</name>
</gene>
<name>A0A067PGZ2_9AGAM</name>
<dbReference type="InParanoid" id="A0A067PGZ2"/>
<accession>A0A067PGZ2</accession>
<dbReference type="Proteomes" id="UP000027265">
    <property type="component" value="Unassembled WGS sequence"/>
</dbReference>
<feature type="region of interest" description="Disordered" evidence="1">
    <location>
        <begin position="211"/>
        <end position="254"/>
    </location>
</feature>
<evidence type="ECO:0000313" key="2">
    <source>
        <dbReference type="EMBL" id="KDQ53100.1"/>
    </source>
</evidence>
<dbReference type="EMBL" id="KL197735">
    <property type="protein sequence ID" value="KDQ53100.1"/>
    <property type="molecule type" value="Genomic_DNA"/>
</dbReference>
<keyword evidence="3" id="KW-1185">Reference proteome</keyword>
<organism evidence="2 3">
    <name type="scientific">Jaapia argillacea MUCL 33604</name>
    <dbReference type="NCBI Taxonomy" id="933084"/>
    <lineage>
        <taxon>Eukaryota</taxon>
        <taxon>Fungi</taxon>
        <taxon>Dikarya</taxon>
        <taxon>Basidiomycota</taxon>
        <taxon>Agaricomycotina</taxon>
        <taxon>Agaricomycetes</taxon>
        <taxon>Agaricomycetidae</taxon>
        <taxon>Jaapiales</taxon>
        <taxon>Jaapiaceae</taxon>
        <taxon>Jaapia</taxon>
    </lineage>
</organism>
<dbReference type="AlphaFoldDB" id="A0A067PGZ2"/>
<feature type="compositionally biased region" description="Polar residues" evidence="1">
    <location>
        <begin position="241"/>
        <end position="254"/>
    </location>
</feature>
<evidence type="ECO:0000256" key="1">
    <source>
        <dbReference type="SAM" id="MobiDB-lite"/>
    </source>
</evidence>
<evidence type="ECO:0000313" key="3">
    <source>
        <dbReference type="Proteomes" id="UP000027265"/>
    </source>
</evidence>